<gene>
    <name evidence="9" type="ORF">C900_00949</name>
</gene>
<name>L8JKR4_9BACT</name>
<keyword evidence="10" id="KW-1185">Reference proteome</keyword>
<dbReference type="STRING" id="1237149.C900_00949"/>
<dbReference type="GO" id="GO:0006465">
    <property type="term" value="P:signal peptide processing"/>
    <property type="evidence" value="ECO:0007669"/>
    <property type="project" value="InterPro"/>
</dbReference>
<dbReference type="InterPro" id="IPR029045">
    <property type="entry name" value="ClpP/crotonase-like_dom_sf"/>
</dbReference>
<dbReference type="Gene3D" id="6.20.330.10">
    <property type="match status" value="1"/>
</dbReference>
<dbReference type="AlphaFoldDB" id="L8JKR4"/>
<dbReference type="PANTHER" id="PTHR33209">
    <property type="entry name" value="PROTEASE 4"/>
    <property type="match status" value="1"/>
</dbReference>
<evidence type="ECO:0000259" key="8">
    <source>
        <dbReference type="Pfam" id="PF01343"/>
    </source>
</evidence>
<evidence type="ECO:0000256" key="4">
    <source>
        <dbReference type="ARBA" id="ARBA00022801"/>
    </source>
</evidence>
<reference evidence="9 10" key="1">
    <citation type="submission" date="2012-12" db="EMBL/GenBank/DDBJ databases">
        <title>Genome assembly of Fulvivirga imtechensis AK7.</title>
        <authorList>
            <person name="Nupur N."/>
            <person name="Khatri I."/>
            <person name="Kumar R."/>
            <person name="Subramanian S."/>
            <person name="Pinnaka A."/>
        </authorList>
    </citation>
    <scope>NUCLEOTIDE SEQUENCE [LARGE SCALE GENOMIC DNA]</scope>
    <source>
        <strain evidence="9 10">AK7</strain>
    </source>
</reference>
<dbReference type="eggNOG" id="COG0616">
    <property type="taxonomic scope" value="Bacteria"/>
</dbReference>
<dbReference type="RefSeq" id="WP_009583687.1">
    <property type="nucleotide sequence ID" value="NZ_AMZN01000149.1"/>
</dbReference>
<evidence type="ECO:0000256" key="3">
    <source>
        <dbReference type="ARBA" id="ARBA00022670"/>
    </source>
</evidence>
<evidence type="ECO:0000313" key="10">
    <source>
        <dbReference type="Proteomes" id="UP000011135"/>
    </source>
</evidence>
<dbReference type="InterPro" id="IPR047272">
    <property type="entry name" value="S49_SppA_C"/>
</dbReference>
<feature type="active site" description="Proton donor/acceptor" evidence="7">
    <location>
        <position position="193"/>
    </location>
</feature>
<dbReference type="NCBIfam" id="TIGR00706">
    <property type="entry name" value="SppA_dom"/>
    <property type="match status" value="1"/>
</dbReference>
<dbReference type="GO" id="GO:0008236">
    <property type="term" value="F:serine-type peptidase activity"/>
    <property type="evidence" value="ECO:0007669"/>
    <property type="project" value="UniProtKB-KW"/>
</dbReference>
<organism evidence="9 10">
    <name type="scientific">Fulvivirga imtechensis AK7</name>
    <dbReference type="NCBI Taxonomy" id="1237149"/>
    <lineage>
        <taxon>Bacteria</taxon>
        <taxon>Pseudomonadati</taxon>
        <taxon>Bacteroidota</taxon>
        <taxon>Cytophagia</taxon>
        <taxon>Cytophagales</taxon>
        <taxon>Fulvivirgaceae</taxon>
        <taxon>Fulvivirga</taxon>
    </lineage>
</organism>
<proteinExistence type="inferred from homology"/>
<dbReference type="EMBL" id="AMZN01000149">
    <property type="protein sequence ID" value="ELR68099.1"/>
    <property type="molecule type" value="Genomic_DNA"/>
</dbReference>
<evidence type="ECO:0000313" key="9">
    <source>
        <dbReference type="EMBL" id="ELR68099.1"/>
    </source>
</evidence>
<keyword evidence="3 9" id="KW-0645">Protease</keyword>
<accession>L8JKR4</accession>
<dbReference type="GO" id="GO:0016020">
    <property type="term" value="C:membrane"/>
    <property type="evidence" value="ECO:0007669"/>
    <property type="project" value="UniProtKB-SubCell"/>
</dbReference>
<dbReference type="NCBIfam" id="TIGR00705">
    <property type="entry name" value="SppA_67K"/>
    <property type="match status" value="1"/>
</dbReference>
<comment type="caution">
    <text evidence="9">The sequence shown here is derived from an EMBL/GenBank/DDBJ whole genome shotgun (WGS) entry which is preliminary data.</text>
</comment>
<dbReference type="PANTHER" id="PTHR33209:SF1">
    <property type="entry name" value="PEPTIDASE S49 DOMAIN-CONTAINING PROTEIN"/>
    <property type="match status" value="1"/>
</dbReference>
<feature type="active site" description="Nucleophile" evidence="7">
    <location>
        <position position="386"/>
    </location>
</feature>
<feature type="domain" description="Peptidase S49" evidence="8">
    <location>
        <begin position="372"/>
        <end position="521"/>
    </location>
</feature>
<protein>
    <submittedName>
        <fullName evidence="9">Protease IV</fullName>
    </submittedName>
</protein>
<dbReference type="InterPro" id="IPR047217">
    <property type="entry name" value="S49_SppA_67K_type_N"/>
</dbReference>
<sequence length="587" mass="65521">MNFLRNLLASFLALVIFSVLAFFLFFGIVAAFVGSFSKKDVVEVADKSVLHLKLDKPISEVEFENPLEVLPIFSGAPATIGLVQIKEAIRKAKDDDKIKGIYLEAPFVMAGMAVVEEVRDALEDFRSSGKFVVSYAEFYSEGGYYLASVADHVYMHPEGFLEFNGLNTNVTFFKGLFDKLEIEPQIFRVGDFKSAVEPFMRKDMSEENRLQLSSLINAAYKNVIDNIAESRNVASARLMEISNNMLARKPQQGVEFKLLDSLVYMDQVLAVMKEKAGTSQDEELELIKYEKYKKTVSKYNKSKNEIAVIVASGEIVPDKGDINTIGSTKFSEEIRKAREDDNIKAIVIRINSPGGSFVASDVMWREIKLAGESKPVIASMSDVAASGGYYMAMACDTIVAQPNTITGSIGIFGIIFNLQGFLNHKLGITHDEVQTGKYSGLYTMVRPLTEQEKQIIQDDVEDGYETFITKAAEGRDMTVDEIKKIASGRVWTGDQAKNNGLVDILGDLDDAIKIAAGKANLGDDYKVKYYPKQRTIFEEILRDLEGDTQAKAIKKELGEFYPYLEAIKNVQKQEGIQTKMLYEFNLD</sequence>
<dbReference type="OrthoDB" id="9764363at2"/>
<evidence type="ECO:0000256" key="1">
    <source>
        <dbReference type="ARBA" id="ARBA00004370"/>
    </source>
</evidence>
<dbReference type="InterPro" id="IPR002142">
    <property type="entry name" value="Peptidase_S49"/>
</dbReference>
<dbReference type="InterPro" id="IPR004634">
    <property type="entry name" value="Pept_S49_pIV"/>
</dbReference>
<dbReference type="PIRSF" id="PIRSF001217">
    <property type="entry name" value="Protease_4_SppA"/>
    <property type="match status" value="1"/>
</dbReference>
<comment type="similarity">
    <text evidence="2">Belongs to the peptidase S49 family.</text>
</comment>
<dbReference type="InterPro" id="IPR004635">
    <property type="entry name" value="Pept_S49_SppA"/>
</dbReference>
<keyword evidence="6" id="KW-0472">Membrane</keyword>
<comment type="subcellular location">
    <subcellularLocation>
        <location evidence="1">Membrane</location>
    </subcellularLocation>
</comment>
<evidence type="ECO:0000256" key="6">
    <source>
        <dbReference type="ARBA" id="ARBA00023136"/>
    </source>
</evidence>
<dbReference type="PATRIC" id="fig|1237149.3.peg.5831"/>
<keyword evidence="5" id="KW-0720">Serine protease</keyword>
<dbReference type="CDD" id="cd07023">
    <property type="entry name" value="S49_Sppa_N_C"/>
    <property type="match status" value="1"/>
</dbReference>
<evidence type="ECO:0000256" key="7">
    <source>
        <dbReference type="PIRSR" id="PIRSR001217-1"/>
    </source>
</evidence>
<feature type="domain" description="Peptidase S49" evidence="8">
    <location>
        <begin position="125"/>
        <end position="277"/>
    </location>
</feature>
<dbReference type="SUPFAM" id="SSF52096">
    <property type="entry name" value="ClpP/crotonase"/>
    <property type="match status" value="2"/>
</dbReference>
<dbReference type="Pfam" id="PF01343">
    <property type="entry name" value="Peptidase_S49"/>
    <property type="match status" value="2"/>
</dbReference>
<evidence type="ECO:0000256" key="5">
    <source>
        <dbReference type="ARBA" id="ARBA00022825"/>
    </source>
</evidence>
<evidence type="ECO:0000256" key="2">
    <source>
        <dbReference type="ARBA" id="ARBA00008683"/>
    </source>
</evidence>
<dbReference type="Gene3D" id="3.90.226.10">
    <property type="entry name" value="2-enoyl-CoA Hydratase, Chain A, domain 1"/>
    <property type="match status" value="3"/>
</dbReference>
<keyword evidence="4" id="KW-0378">Hydrolase</keyword>
<dbReference type="Proteomes" id="UP000011135">
    <property type="component" value="Unassembled WGS sequence"/>
</dbReference>
<dbReference type="CDD" id="cd07018">
    <property type="entry name" value="S49_SppA_67K_type"/>
    <property type="match status" value="1"/>
</dbReference>